<dbReference type="AlphaFoldDB" id="A0A0R2L2S5"/>
<evidence type="ECO:0000259" key="4">
    <source>
        <dbReference type="PROSITE" id="PS50987"/>
    </source>
</evidence>
<dbReference type="PANTHER" id="PTHR43132">
    <property type="entry name" value="ARSENICAL RESISTANCE OPERON REPRESSOR ARSR-RELATED"/>
    <property type="match status" value="1"/>
</dbReference>
<dbReference type="EMBL" id="JQCN01000069">
    <property type="protein sequence ID" value="KRN95934.1"/>
    <property type="molecule type" value="Genomic_DNA"/>
</dbReference>
<keyword evidence="3" id="KW-0804">Transcription</keyword>
<keyword evidence="1" id="KW-0805">Transcription regulation</keyword>
<organism evidence="5 6">
    <name type="scientific">Ligilactobacillus pobuzihii</name>
    <dbReference type="NCBI Taxonomy" id="449659"/>
    <lineage>
        <taxon>Bacteria</taxon>
        <taxon>Bacillati</taxon>
        <taxon>Bacillota</taxon>
        <taxon>Bacilli</taxon>
        <taxon>Lactobacillales</taxon>
        <taxon>Lactobacillaceae</taxon>
        <taxon>Ligilactobacillus</taxon>
    </lineage>
</organism>
<protein>
    <submittedName>
        <fullName evidence="5">Transcriptional regulator</fullName>
    </submittedName>
</protein>
<name>A0A0R2L2S5_9LACO</name>
<reference evidence="5 6" key="1">
    <citation type="journal article" date="2015" name="Genome Announc.">
        <title>Expanding the biotechnology potential of lactobacilli through comparative genomics of 213 strains and associated genera.</title>
        <authorList>
            <person name="Sun Z."/>
            <person name="Harris H.M."/>
            <person name="McCann A."/>
            <person name="Guo C."/>
            <person name="Argimon S."/>
            <person name="Zhang W."/>
            <person name="Yang X."/>
            <person name="Jeffery I.B."/>
            <person name="Cooney J.C."/>
            <person name="Kagawa T.F."/>
            <person name="Liu W."/>
            <person name="Song Y."/>
            <person name="Salvetti E."/>
            <person name="Wrobel A."/>
            <person name="Rasinkangas P."/>
            <person name="Parkhill J."/>
            <person name="Rea M.C."/>
            <person name="O'Sullivan O."/>
            <person name="Ritari J."/>
            <person name="Douillard F.P."/>
            <person name="Paul Ross R."/>
            <person name="Yang R."/>
            <person name="Briner A.E."/>
            <person name="Felis G.E."/>
            <person name="de Vos W.M."/>
            <person name="Barrangou R."/>
            <person name="Klaenhammer T.R."/>
            <person name="Caufield P.W."/>
            <person name="Cui Y."/>
            <person name="Zhang H."/>
            <person name="O'Toole P.W."/>
        </authorList>
    </citation>
    <scope>NUCLEOTIDE SEQUENCE [LARGE SCALE GENOMIC DNA]</scope>
    <source>
        <strain evidence="5 6">NBRC 103219</strain>
    </source>
</reference>
<dbReference type="Proteomes" id="UP000051886">
    <property type="component" value="Unassembled WGS sequence"/>
</dbReference>
<dbReference type="InterPro" id="IPR011991">
    <property type="entry name" value="ArsR-like_HTH"/>
</dbReference>
<dbReference type="Pfam" id="PF01022">
    <property type="entry name" value="HTH_5"/>
    <property type="match status" value="1"/>
</dbReference>
<dbReference type="InterPro" id="IPR036390">
    <property type="entry name" value="WH_DNA-bd_sf"/>
</dbReference>
<dbReference type="CDD" id="cd00090">
    <property type="entry name" value="HTH_ARSR"/>
    <property type="match status" value="1"/>
</dbReference>
<dbReference type="PROSITE" id="PS50987">
    <property type="entry name" value="HTH_ARSR_2"/>
    <property type="match status" value="1"/>
</dbReference>
<dbReference type="STRING" id="449659.IV66_GL000962"/>
<dbReference type="PRINTS" id="PR00778">
    <property type="entry name" value="HTHARSR"/>
</dbReference>
<keyword evidence="2" id="KW-0238">DNA-binding</keyword>
<accession>A0A0R2L2S5</accession>
<feature type="domain" description="HTH arsR-type" evidence="4">
    <location>
        <begin position="6"/>
        <end position="100"/>
    </location>
</feature>
<keyword evidence="6" id="KW-1185">Reference proteome</keyword>
<dbReference type="NCBIfam" id="NF033788">
    <property type="entry name" value="HTH_metalloreg"/>
    <property type="match status" value="1"/>
</dbReference>
<dbReference type="RefSeq" id="WP_017867864.1">
    <property type="nucleotide sequence ID" value="NZ_BJYB01000005.1"/>
</dbReference>
<evidence type="ECO:0000313" key="6">
    <source>
        <dbReference type="Proteomes" id="UP000051886"/>
    </source>
</evidence>
<dbReference type="GO" id="GO:0003677">
    <property type="term" value="F:DNA binding"/>
    <property type="evidence" value="ECO:0007669"/>
    <property type="project" value="UniProtKB-KW"/>
</dbReference>
<evidence type="ECO:0000313" key="5">
    <source>
        <dbReference type="EMBL" id="KRN95934.1"/>
    </source>
</evidence>
<evidence type="ECO:0000256" key="1">
    <source>
        <dbReference type="ARBA" id="ARBA00023015"/>
    </source>
</evidence>
<dbReference type="Gene3D" id="1.10.10.10">
    <property type="entry name" value="Winged helix-like DNA-binding domain superfamily/Winged helix DNA-binding domain"/>
    <property type="match status" value="1"/>
</dbReference>
<dbReference type="GO" id="GO:0003700">
    <property type="term" value="F:DNA-binding transcription factor activity"/>
    <property type="evidence" value="ECO:0007669"/>
    <property type="project" value="InterPro"/>
</dbReference>
<gene>
    <name evidence="5" type="ORF">IV66_GL000962</name>
</gene>
<dbReference type="InterPro" id="IPR001845">
    <property type="entry name" value="HTH_ArsR_DNA-bd_dom"/>
</dbReference>
<evidence type="ECO:0000256" key="2">
    <source>
        <dbReference type="ARBA" id="ARBA00023125"/>
    </source>
</evidence>
<dbReference type="OrthoDB" id="9794330at2"/>
<evidence type="ECO:0000256" key="3">
    <source>
        <dbReference type="ARBA" id="ARBA00023163"/>
    </source>
</evidence>
<dbReference type="InterPro" id="IPR036388">
    <property type="entry name" value="WH-like_DNA-bd_sf"/>
</dbReference>
<dbReference type="PATRIC" id="fig|449659.4.peg.967"/>
<sequence length="100" mass="11379">MEVDKITEKDVVRAQSIFKALSNPVRMKLLYALEGGEQNVSTIANSLDLEQSVVSHQLAALRKNYLVASERIGKQVFYRLDDRHVLDILDSVMEHVQHTD</sequence>
<dbReference type="SUPFAM" id="SSF46785">
    <property type="entry name" value="Winged helix' DNA-binding domain"/>
    <property type="match status" value="1"/>
</dbReference>
<dbReference type="InterPro" id="IPR051011">
    <property type="entry name" value="Metal_resp_trans_reg"/>
</dbReference>
<dbReference type="SMART" id="SM00418">
    <property type="entry name" value="HTH_ARSR"/>
    <property type="match status" value="1"/>
</dbReference>
<comment type="caution">
    <text evidence="5">The sequence shown here is derived from an EMBL/GenBank/DDBJ whole genome shotgun (WGS) entry which is preliminary data.</text>
</comment>
<dbReference type="PANTHER" id="PTHR43132:SF6">
    <property type="entry name" value="HTH-TYPE TRANSCRIPTIONAL REPRESSOR CZRA"/>
    <property type="match status" value="1"/>
</dbReference>
<proteinExistence type="predicted"/>